<dbReference type="GO" id="GO:0006351">
    <property type="term" value="P:DNA-templated transcription"/>
    <property type="evidence" value="ECO:0007669"/>
    <property type="project" value="InterPro"/>
</dbReference>
<reference evidence="6" key="1">
    <citation type="submission" date="2019-12" db="EMBL/GenBank/DDBJ databases">
        <title>Genome sequencing and annotation of Brassica cretica.</title>
        <authorList>
            <person name="Studholme D.J."/>
            <person name="Sarris P.F."/>
        </authorList>
    </citation>
    <scope>NUCLEOTIDE SEQUENCE</scope>
    <source>
        <strain evidence="6">PFS-102/07</strain>
        <tissue evidence="6">Leaf</tissue>
    </source>
</reference>
<dbReference type="EMBL" id="QGKY02001250">
    <property type="protein sequence ID" value="KAF2561669.1"/>
    <property type="molecule type" value="Genomic_DNA"/>
</dbReference>
<dbReference type="PANTHER" id="PTHR21689">
    <property type="entry name" value="LIN-9"/>
    <property type="match status" value="1"/>
</dbReference>
<dbReference type="AlphaFoldDB" id="A0A8S9HUG8"/>
<dbReference type="GO" id="GO:0003677">
    <property type="term" value="F:DNA binding"/>
    <property type="evidence" value="ECO:0007669"/>
    <property type="project" value="TreeGrafter"/>
</dbReference>
<dbReference type="GO" id="GO:0017053">
    <property type="term" value="C:transcription repressor complex"/>
    <property type="evidence" value="ECO:0007669"/>
    <property type="project" value="InterPro"/>
</dbReference>
<accession>A0A8S9HUG8</accession>
<dbReference type="Gene3D" id="1.10.238.10">
    <property type="entry name" value="EF-hand"/>
    <property type="match status" value="1"/>
</dbReference>
<feature type="non-terminal residue" evidence="6">
    <location>
        <position position="1258"/>
    </location>
</feature>
<evidence type="ECO:0008006" key="7">
    <source>
        <dbReference type="Google" id="ProtNLM"/>
    </source>
</evidence>
<dbReference type="InterPro" id="IPR002999">
    <property type="entry name" value="Tudor"/>
</dbReference>
<gene>
    <name evidence="6" type="ORF">F2Q70_00018611</name>
</gene>
<feature type="region of interest" description="Disordered" evidence="3">
    <location>
        <begin position="605"/>
        <end position="653"/>
    </location>
</feature>
<feature type="region of interest" description="Disordered" evidence="3">
    <location>
        <begin position="442"/>
        <end position="464"/>
    </location>
</feature>
<dbReference type="SMART" id="SM00333">
    <property type="entry name" value="TUDOR"/>
    <property type="match status" value="1"/>
</dbReference>
<dbReference type="Gene3D" id="3.40.50.300">
    <property type="entry name" value="P-loop containing nucleotide triphosphate hydrolases"/>
    <property type="match status" value="1"/>
</dbReference>
<feature type="compositionally biased region" description="Basic and acidic residues" evidence="3">
    <location>
        <begin position="607"/>
        <end position="632"/>
    </location>
</feature>
<comment type="caution">
    <text evidence="6">The sequence shown here is derived from an EMBL/GenBank/DDBJ whole genome shotgun (WGS) entry which is preliminary data.</text>
</comment>
<dbReference type="InterPro" id="IPR027417">
    <property type="entry name" value="P-loop_NTPase"/>
</dbReference>
<evidence type="ECO:0000256" key="3">
    <source>
        <dbReference type="SAM" id="MobiDB-lite"/>
    </source>
</evidence>
<dbReference type="Pfam" id="PF06584">
    <property type="entry name" value="DIRP"/>
    <property type="match status" value="1"/>
</dbReference>
<name>A0A8S9HUG8_BRACR</name>
<dbReference type="FunFam" id="2.120.10.80:FF:000089">
    <property type="entry name" value="Acyl-CoA-binding domain-containing protein 4"/>
    <property type="match status" value="1"/>
</dbReference>
<dbReference type="InterPro" id="IPR013566">
    <property type="entry name" value="EF_hand_assoc_1"/>
</dbReference>
<feature type="region of interest" description="Disordered" evidence="3">
    <location>
        <begin position="488"/>
        <end position="523"/>
    </location>
</feature>
<dbReference type="Pfam" id="PF08355">
    <property type="entry name" value="EF_assoc_1"/>
    <property type="match status" value="1"/>
</dbReference>
<dbReference type="GO" id="GO:0005654">
    <property type="term" value="C:nucleoplasm"/>
    <property type="evidence" value="ECO:0007669"/>
    <property type="project" value="TreeGrafter"/>
</dbReference>
<dbReference type="GO" id="GO:0006357">
    <property type="term" value="P:regulation of transcription by RNA polymerase II"/>
    <property type="evidence" value="ECO:0007669"/>
    <property type="project" value="TreeGrafter"/>
</dbReference>
<protein>
    <recommendedName>
        <fullName evidence="7">EF-hand domain-containing protein</fullName>
    </recommendedName>
</protein>
<dbReference type="Gene3D" id="2.120.10.80">
    <property type="entry name" value="Kelch-type beta propeller"/>
    <property type="match status" value="2"/>
</dbReference>
<dbReference type="InterPro" id="IPR015915">
    <property type="entry name" value="Kelch-typ_b-propeller"/>
</dbReference>
<proteinExistence type="predicted"/>
<dbReference type="SMART" id="SM01135">
    <property type="entry name" value="DIRP"/>
    <property type="match status" value="1"/>
</dbReference>
<evidence type="ECO:0000256" key="2">
    <source>
        <dbReference type="ARBA" id="ARBA00023242"/>
    </source>
</evidence>
<dbReference type="InterPro" id="IPR011043">
    <property type="entry name" value="Gal_Oxase/kelch_b-propeller"/>
</dbReference>
<dbReference type="SUPFAM" id="SSF52540">
    <property type="entry name" value="P-loop containing nucleoside triphosphate hydrolases"/>
    <property type="match status" value="1"/>
</dbReference>
<evidence type="ECO:0000259" key="5">
    <source>
        <dbReference type="SMART" id="SM01135"/>
    </source>
</evidence>
<feature type="domain" description="Tudor" evidence="4">
    <location>
        <begin position="760"/>
        <end position="817"/>
    </location>
</feature>
<sequence>MKNMRPSLQLAPTRSQFSQLLATCQSRARTHHTKEISVDPEAPSLHIPPPQLLLALSELEFNKVFLLLTYIPGKDLGWKDLSMVAFEAAVWERILVPQQTVDCHSNGIVARVISVMSLLTAVTHSSASLLQLVVKELRFAFDQTGDNNLRPQEIEDLFSTAPESPWKDAPYDGAAEKTALGGLSVDAFLSLWSLMTILEPAKSVEYLIYIGFPGDPSSAIRLTRRRRLDRKKQQCERKVFQCFVFGPNNAGKSALLNCFLGRSYENQGPTTDERYAVNMVDDSGSAKKTLAMREIPDDGAKGLFSSKESLAACDIAVFVYDSSDESSWKRATELLVEVATHGEATGYEVPCLMVSAKDDLDSFPICIQESTREESESEEEEEGHGASGVSVKYQKRKLAKLSSIDFRQEVIPPHSVASAEGCLPFLKLTQAYGIERRAAGKRTPRFPVPSEYEREDREGCMPPSKRAKKQLEADDDDTLALAMANAVRRGKGSPYRRAEVNGSTSNGKMSQAKEAQSKHGASSMVRNVVTISRDRRHIKAAPGGALLVNTEGAGTVEKGKNVRFEEAEGAASNDSGEAGSANEGFKSGDEFEALQALAALSGLLSPDELKESESNPQLKEDRIANNVDEKPNTPETFVRSYHRRKSKQAAPEDSLILPVSPADANAVSIGEPGTSKRKRKTLHDKMEFIDFLNHLGIGTPRLTRLEWSVIKSSLGRTRRFSEKFIQEERDKLKQYRESARKHYTELRTGAREELLIDFAQPLSVGNRVIAIHPKTREVRDGKILAVDHNKCNVLFDDSGVDSVMDIDIMPLNPLEYMPDGLMRQIESKEAELNRHPSSDKSALFPPPVLENIDFSMDSPMKQNDRDKRVKTDQSYNIANDNARQGENQRALMLEYASDAEGLGTMPSIEAMRHFVKILEEGDSSWYPNPPNSVPDPAIDVQISQSTKAEPSLENGGSFGETMTTATEDGRLMETQDKDVVLENPNTISVYNQWTAPLTSGHPPKARYEHGAAVIQDKMYMYGGNHNGRYLGDLHVLDLKNWTWSRVETKVVTESQETSSPATLTHCAGHSLIPWDNKLLSIGGHAKDPSESILVKVFDLHTCTWSILKTDGKPPISRGGQSVTLVGKKLVIFGGQDVNKSLLNDLHLLDLDTMTWDEIDAVGSPPSPRSDHAAAVHAERYLLIFGGGSHTNCFSDLHVLDLQTMEWSRHAQQGEAPTPRAGHAGVTIGENWFIVGGGDNKSGMFCTFPFETLNLPNKH</sequence>
<evidence type="ECO:0000256" key="1">
    <source>
        <dbReference type="ARBA" id="ARBA00004123"/>
    </source>
</evidence>
<comment type="subcellular location">
    <subcellularLocation>
        <location evidence="1">Nucleus</location>
    </subcellularLocation>
</comment>
<dbReference type="Pfam" id="PF24681">
    <property type="entry name" value="Kelch_KLHDC2_KLHL20_DRC7"/>
    <property type="match status" value="2"/>
</dbReference>
<dbReference type="InterPro" id="IPR010561">
    <property type="entry name" value="LIN-9/ALY1"/>
</dbReference>
<feature type="domain" description="DIRP" evidence="5">
    <location>
        <begin position="679"/>
        <end position="774"/>
    </location>
</feature>
<dbReference type="GO" id="GO:0051726">
    <property type="term" value="P:regulation of cell cycle"/>
    <property type="evidence" value="ECO:0007669"/>
    <property type="project" value="TreeGrafter"/>
</dbReference>
<keyword evidence="2" id="KW-0539">Nucleus</keyword>
<dbReference type="PANTHER" id="PTHR21689:SF8">
    <property type="entry name" value="DIRP DOMAIN-CONTAINING PROTEIN"/>
    <property type="match status" value="1"/>
</dbReference>
<evidence type="ECO:0000259" key="4">
    <source>
        <dbReference type="SMART" id="SM00333"/>
    </source>
</evidence>
<dbReference type="SUPFAM" id="SSF50965">
    <property type="entry name" value="Galactose oxidase, central domain"/>
    <property type="match status" value="1"/>
</dbReference>
<evidence type="ECO:0000313" key="6">
    <source>
        <dbReference type="EMBL" id="KAF2561669.1"/>
    </source>
</evidence>
<feature type="region of interest" description="Disordered" evidence="3">
    <location>
        <begin position="370"/>
        <end position="389"/>
    </location>
</feature>
<dbReference type="InterPro" id="IPR033471">
    <property type="entry name" value="DIRP"/>
</dbReference>
<organism evidence="6">
    <name type="scientific">Brassica cretica</name>
    <name type="common">Mustard</name>
    <dbReference type="NCBI Taxonomy" id="69181"/>
    <lineage>
        <taxon>Eukaryota</taxon>
        <taxon>Viridiplantae</taxon>
        <taxon>Streptophyta</taxon>
        <taxon>Embryophyta</taxon>
        <taxon>Tracheophyta</taxon>
        <taxon>Spermatophyta</taxon>
        <taxon>Magnoliopsida</taxon>
        <taxon>eudicotyledons</taxon>
        <taxon>Gunneridae</taxon>
        <taxon>Pentapetalae</taxon>
        <taxon>rosids</taxon>
        <taxon>malvids</taxon>
        <taxon>Brassicales</taxon>
        <taxon>Brassicaceae</taxon>
        <taxon>Brassiceae</taxon>
        <taxon>Brassica</taxon>
    </lineage>
</organism>